<dbReference type="Proteomes" id="UP001482620">
    <property type="component" value="Unassembled WGS sequence"/>
</dbReference>
<feature type="region of interest" description="Disordered" evidence="1">
    <location>
        <begin position="71"/>
        <end position="108"/>
    </location>
</feature>
<comment type="caution">
    <text evidence="2">The sequence shown here is derived from an EMBL/GenBank/DDBJ whole genome shotgun (WGS) entry which is preliminary data.</text>
</comment>
<evidence type="ECO:0000256" key="1">
    <source>
        <dbReference type="SAM" id="MobiDB-lite"/>
    </source>
</evidence>
<organism evidence="2 3">
    <name type="scientific">Ilyodon furcidens</name>
    <name type="common">goldbreast splitfin</name>
    <dbReference type="NCBI Taxonomy" id="33524"/>
    <lineage>
        <taxon>Eukaryota</taxon>
        <taxon>Metazoa</taxon>
        <taxon>Chordata</taxon>
        <taxon>Craniata</taxon>
        <taxon>Vertebrata</taxon>
        <taxon>Euteleostomi</taxon>
        <taxon>Actinopterygii</taxon>
        <taxon>Neopterygii</taxon>
        <taxon>Teleostei</taxon>
        <taxon>Neoteleostei</taxon>
        <taxon>Acanthomorphata</taxon>
        <taxon>Ovalentaria</taxon>
        <taxon>Atherinomorphae</taxon>
        <taxon>Cyprinodontiformes</taxon>
        <taxon>Goodeidae</taxon>
        <taxon>Ilyodon</taxon>
    </lineage>
</organism>
<dbReference type="InterPro" id="IPR011009">
    <property type="entry name" value="Kinase-like_dom_sf"/>
</dbReference>
<dbReference type="Gene3D" id="1.10.510.10">
    <property type="entry name" value="Transferase(Phosphotransferase) domain 1"/>
    <property type="match status" value="1"/>
</dbReference>
<keyword evidence="3" id="KW-1185">Reference proteome</keyword>
<proteinExistence type="predicted"/>
<protein>
    <submittedName>
        <fullName evidence="2">Uncharacterized protein</fullName>
    </submittedName>
</protein>
<feature type="compositionally biased region" description="Basic and acidic residues" evidence="1">
    <location>
        <begin position="71"/>
        <end position="80"/>
    </location>
</feature>
<reference evidence="2 3" key="1">
    <citation type="submission" date="2021-06" db="EMBL/GenBank/DDBJ databases">
        <authorList>
            <person name="Palmer J.M."/>
        </authorList>
    </citation>
    <scope>NUCLEOTIDE SEQUENCE [LARGE SCALE GENOMIC DNA]</scope>
    <source>
        <strain evidence="3">if_2019</strain>
        <tissue evidence="2">Muscle</tissue>
    </source>
</reference>
<dbReference type="EMBL" id="JAHRIQ010100680">
    <property type="protein sequence ID" value="MEQ2253886.1"/>
    <property type="molecule type" value="Genomic_DNA"/>
</dbReference>
<evidence type="ECO:0000313" key="3">
    <source>
        <dbReference type="Proteomes" id="UP001482620"/>
    </source>
</evidence>
<evidence type="ECO:0000313" key="2">
    <source>
        <dbReference type="EMBL" id="MEQ2253886.1"/>
    </source>
</evidence>
<name>A0ABV0V9V6_9TELE</name>
<sequence>MAKFDPAKLYPNVSQSASVFLKKMLSSYPWARPTTRDCFTHAWLQDSYLMKLRRQTLTFTSSRLKEFLVEQQSRRTESATKHKVLLRTYQGSPQSPPSGTAPHVPSPQ</sequence>
<dbReference type="SUPFAM" id="SSF56112">
    <property type="entry name" value="Protein kinase-like (PK-like)"/>
    <property type="match status" value="1"/>
</dbReference>
<accession>A0ABV0V9V6</accession>
<gene>
    <name evidence="2" type="ORF">ILYODFUR_037152</name>
</gene>